<reference evidence="2" key="1">
    <citation type="submission" date="2011-11" db="EMBL/GenBank/DDBJ databases">
        <title>Complete genome sequence of Candidatus Mycoplasma haemominutum.</title>
        <authorList>
            <person name="Barker E.N."/>
            <person name="Darby A.C."/>
            <person name="Helps C.R."/>
            <person name="Peters I.R."/>
            <person name="Hughes M.A."/>
            <person name="Radford A.D."/>
            <person name="Novacco M."/>
            <person name="Boretti F."/>
            <person name="Hofmann-Lehmann R."/>
            <person name="Tasker S."/>
        </authorList>
    </citation>
    <scope>NUCLEOTIDE SEQUENCE</scope>
    <source>
        <strain evidence="2">Birmingham 1</strain>
    </source>
</reference>
<keyword evidence="1" id="KW-1133">Transmembrane helix</keyword>
<dbReference type="HOGENOM" id="CLU_2732531_0_0_14"/>
<organism evidence="2">
    <name type="scientific">Candidatus Mycoplasma haematominutum 'Birmingham 1'</name>
    <dbReference type="NCBI Taxonomy" id="1116213"/>
    <lineage>
        <taxon>Bacteria</taxon>
        <taxon>Bacillati</taxon>
        <taxon>Mycoplasmatota</taxon>
        <taxon>Mollicutes</taxon>
        <taxon>Mycoplasmataceae</taxon>
        <taxon>Mycoplasma</taxon>
    </lineage>
</organism>
<feature type="transmembrane region" description="Helical" evidence="1">
    <location>
        <begin position="51"/>
        <end position="67"/>
    </location>
</feature>
<gene>
    <name evidence="2" type="ORF">MHM_04680</name>
</gene>
<dbReference type="EMBL" id="HE613254">
    <property type="protein sequence ID" value="CCE66986.1"/>
    <property type="molecule type" value="Genomic_DNA"/>
</dbReference>
<name>G8C3T8_9MOLU</name>
<proteinExistence type="predicted"/>
<dbReference type="AlphaFoldDB" id="G8C3T8"/>
<protein>
    <submittedName>
        <fullName evidence="2">Uncharacterized protein</fullName>
    </submittedName>
</protein>
<accession>G8C3T8</accession>
<sequence>MSLATVNARLLTNSLFMSQPALLLPAAVLAGGGRCNRPCTLWTYARLSYYLQNFCMGTSTAIIFYFLEGRQ</sequence>
<keyword evidence="1" id="KW-0472">Membrane</keyword>
<reference evidence="2" key="2">
    <citation type="submission" date="2011-11" db="EMBL/GenBank/DDBJ databases">
        <authorList>
            <person name="Barker E."/>
        </authorList>
    </citation>
    <scope>NUCLEOTIDE SEQUENCE</scope>
    <source>
        <strain evidence="2">Birmingham 1</strain>
    </source>
</reference>
<evidence type="ECO:0000313" key="2">
    <source>
        <dbReference type="EMBL" id="CCE66986.1"/>
    </source>
</evidence>
<dbReference type="KEGG" id="mhb:MHM_04680"/>
<evidence type="ECO:0000256" key="1">
    <source>
        <dbReference type="SAM" id="Phobius"/>
    </source>
</evidence>
<keyword evidence="1" id="KW-0812">Transmembrane</keyword>